<evidence type="ECO:0000313" key="2">
    <source>
        <dbReference type="Proteomes" id="UP000231553"/>
    </source>
</evidence>
<comment type="caution">
    <text evidence="1">The sequence shown here is derived from an EMBL/GenBank/DDBJ whole genome shotgun (WGS) entry which is preliminary data.</text>
</comment>
<dbReference type="AlphaFoldDB" id="A0A2M8ITP6"/>
<feature type="non-terminal residue" evidence="1">
    <location>
        <position position="1"/>
    </location>
</feature>
<accession>A0A2M8ITP6</accession>
<reference evidence="1 2" key="1">
    <citation type="journal article" date="2018" name="Int. J. Syst. Evol. Microbiol.">
        <title>Pseudooceanicola lipolyticus sp. nov., a marine alphaproteobacterium, reclassification of Oceanicola flagellatus as Pseudooceanicola flagellatus comb. nov. and emended description of the genus Pseudooceanicola.</title>
        <authorList>
            <person name="Huang M.-M."/>
            <person name="Guo L.-L."/>
            <person name="Wu Y.-H."/>
            <person name="Lai Q.-L."/>
            <person name="Shao Z.-Z."/>
            <person name="Wang C.-S."/>
            <person name="Wu M."/>
            <person name="Xu X.-W."/>
        </authorList>
    </citation>
    <scope>NUCLEOTIDE SEQUENCE [LARGE SCALE GENOMIC DNA]</scope>
    <source>
        <strain evidence="1 2">157</strain>
    </source>
</reference>
<dbReference type="EMBL" id="PGTB01000292">
    <property type="protein sequence ID" value="PJE33893.1"/>
    <property type="molecule type" value="Genomic_DNA"/>
</dbReference>
<proteinExistence type="predicted"/>
<gene>
    <name evidence="1" type="ORF">CVM52_25105</name>
</gene>
<name>A0A2M8ITP6_9RHOB</name>
<dbReference type="Proteomes" id="UP000231553">
    <property type="component" value="Unassembled WGS sequence"/>
</dbReference>
<evidence type="ECO:0000313" key="1">
    <source>
        <dbReference type="EMBL" id="PJE33893.1"/>
    </source>
</evidence>
<organism evidence="1 2">
    <name type="scientific">Pseudooceanicola lipolyticus</name>
    <dbReference type="NCBI Taxonomy" id="2029104"/>
    <lineage>
        <taxon>Bacteria</taxon>
        <taxon>Pseudomonadati</taxon>
        <taxon>Pseudomonadota</taxon>
        <taxon>Alphaproteobacteria</taxon>
        <taxon>Rhodobacterales</taxon>
        <taxon>Paracoccaceae</taxon>
        <taxon>Pseudooceanicola</taxon>
    </lineage>
</organism>
<keyword evidence="2" id="KW-1185">Reference proteome</keyword>
<sequence>ARQLMPGRDVHALEAEWRGVWARTGAQRLRKPDAAFLGWVKKRAGD</sequence>
<protein>
    <submittedName>
        <fullName evidence="1">Plasmid replication initiator RepA</fullName>
    </submittedName>
</protein>